<dbReference type="SUPFAM" id="SSF81301">
    <property type="entry name" value="Nucleotidyltransferase"/>
    <property type="match status" value="1"/>
</dbReference>
<feature type="binding site" evidence="11">
    <location>
        <position position="91"/>
    </location>
    <ligand>
        <name>CTP</name>
        <dbReference type="ChEBI" id="CHEBI:37563"/>
    </ligand>
</feature>
<comment type="cofactor">
    <cofactor evidence="1 11">
        <name>Mg(2+)</name>
        <dbReference type="ChEBI" id="CHEBI:18420"/>
    </cofactor>
</comment>
<evidence type="ECO:0000256" key="4">
    <source>
        <dbReference type="ARBA" id="ARBA00022695"/>
    </source>
</evidence>
<keyword evidence="9 11" id="KW-0460">Magnesium</keyword>
<dbReference type="Pfam" id="PF12627">
    <property type="entry name" value="PolyA_pol_RNAbd"/>
    <property type="match status" value="1"/>
</dbReference>
<dbReference type="Pfam" id="PF01743">
    <property type="entry name" value="PolyA_pol"/>
    <property type="match status" value="1"/>
</dbReference>
<feature type="binding site" evidence="11">
    <location>
        <position position="8"/>
    </location>
    <ligand>
        <name>CTP</name>
        <dbReference type="ChEBI" id="CHEBI:37563"/>
    </ligand>
</feature>
<dbReference type="InterPro" id="IPR002646">
    <property type="entry name" value="PolA_pol_head_dom"/>
</dbReference>
<dbReference type="InterPro" id="IPR043519">
    <property type="entry name" value="NT_sf"/>
</dbReference>
<dbReference type="HAMAP" id="MF_01262">
    <property type="entry name" value="CCA_bact_type2"/>
    <property type="match status" value="1"/>
</dbReference>
<evidence type="ECO:0000259" key="13">
    <source>
        <dbReference type="Pfam" id="PF12627"/>
    </source>
</evidence>
<dbReference type="Gene3D" id="3.30.460.10">
    <property type="entry name" value="Beta Polymerase, domain 2"/>
    <property type="match status" value="1"/>
</dbReference>
<comment type="caution">
    <text evidence="14">The sequence shown here is derived from an EMBL/GenBank/DDBJ whole genome shotgun (WGS) entry which is preliminary data.</text>
</comment>
<feature type="binding site" evidence="11">
    <location>
        <position position="137"/>
    </location>
    <ligand>
        <name>CTP</name>
        <dbReference type="ChEBI" id="CHEBI:37563"/>
    </ligand>
</feature>
<keyword evidence="5 11" id="KW-0479">Metal-binding</keyword>
<dbReference type="PIRSF" id="PIRSF000813">
    <property type="entry name" value="CCA_bact"/>
    <property type="match status" value="1"/>
</dbReference>
<evidence type="ECO:0000256" key="11">
    <source>
        <dbReference type="HAMAP-Rule" id="MF_01262"/>
    </source>
</evidence>
<dbReference type="AlphaFoldDB" id="A0A4Z1BDT5"/>
<dbReference type="InterPro" id="IPR032828">
    <property type="entry name" value="PolyA_RNA-bd"/>
</dbReference>
<dbReference type="OrthoDB" id="9805698at2"/>
<keyword evidence="2 11" id="KW-0808">Transferase</keyword>
<feature type="binding site" evidence="11">
    <location>
        <position position="140"/>
    </location>
    <ligand>
        <name>ATP</name>
        <dbReference type="ChEBI" id="CHEBI:30616"/>
    </ligand>
</feature>
<organism evidence="14 15">
    <name type="scientific">Marinobacter confluentis</name>
    <dbReference type="NCBI Taxonomy" id="1697557"/>
    <lineage>
        <taxon>Bacteria</taxon>
        <taxon>Pseudomonadati</taxon>
        <taxon>Pseudomonadota</taxon>
        <taxon>Gammaproteobacteria</taxon>
        <taxon>Pseudomonadales</taxon>
        <taxon>Marinobacteraceae</taxon>
        <taxon>Marinobacter</taxon>
    </lineage>
</organism>
<dbReference type="GO" id="GO:0004810">
    <property type="term" value="F:CCA tRNA nucleotidyltransferase activity"/>
    <property type="evidence" value="ECO:0007669"/>
    <property type="project" value="UniProtKB-UniRule"/>
</dbReference>
<dbReference type="RefSeq" id="WP_135803136.1">
    <property type="nucleotide sequence ID" value="NZ_SRPF01000002.1"/>
</dbReference>
<keyword evidence="6 11" id="KW-0547">Nucleotide-binding</keyword>
<dbReference type="PANTHER" id="PTHR47545">
    <property type="entry name" value="MULTIFUNCTIONAL CCA PROTEIN"/>
    <property type="match status" value="1"/>
</dbReference>
<proteinExistence type="inferred from homology"/>
<feature type="binding site" evidence="11">
    <location>
        <position position="11"/>
    </location>
    <ligand>
        <name>ATP</name>
        <dbReference type="ChEBI" id="CHEBI:30616"/>
    </ligand>
</feature>
<feature type="binding site" evidence="11">
    <location>
        <position position="21"/>
    </location>
    <ligand>
        <name>Mg(2+)</name>
        <dbReference type="ChEBI" id="CHEBI:18420"/>
    </ligand>
</feature>
<keyword evidence="4 11" id="KW-0548">Nucleotidyltransferase</keyword>
<feature type="domain" description="Poly A polymerase head" evidence="12">
    <location>
        <begin position="3"/>
        <end position="122"/>
    </location>
</feature>
<keyword evidence="10 11" id="KW-0694">RNA-binding</keyword>
<evidence type="ECO:0000256" key="6">
    <source>
        <dbReference type="ARBA" id="ARBA00022741"/>
    </source>
</evidence>
<dbReference type="GO" id="GO:0000287">
    <property type="term" value="F:magnesium ion binding"/>
    <property type="evidence" value="ECO:0007669"/>
    <property type="project" value="UniProtKB-UniRule"/>
</dbReference>
<evidence type="ECO:0000259" key="12">
    <source>
        <dbReference type="Pfam" id="PF01743"/>
    </source>
</evidence>
<keyword evidence="8 11" id="KW-0067">ATP-binding</keyword>
<keyword evidence="15" id="KW-1185">Reference proteome</keyword>
<evidence type="ECO:0000256" key="9">
    <source>
        <dbReference type="ARBA" id="ARBA00022842"/>
    </source>
</evidence>
<evidence type="ECO:0000256" key="1">
    <source>
        <dbReference type="ARBA" id="ARBA00001946"/>
    </source>
</evidence>
<dbReference type="Proteomes" id="UP000298325">
    <property type="component" value="Unassembled WGS sequence"/>
</dbReference>
<keyword evidence="3 11" id="KW-0819">tRNA processing</keyword>
<dbReference type="InterPro" id="IPR012006">
    <property type="entry name" value="CCA_bact"/>
</dbReference>
<evidence type="ECO:0000313" key="14">
    <source>
        <dbReference type="EMBL" id="TGN40474.1"/>
    </source>
</evidence>
<dbReference type="EMBL" id="SRPF01000002">
    <property type="protein sequence ID" value="TGN40474.1"/>
    <property type="molecule type" value="Genomic_DNA"/>
</dbReference>
<feature type="binding site" evidence="11">
    <location>
        <position position="23"/>
    </location>
    <ligand>
        <name>Mg(2+)</name>
        <dbReference type="ChEBI" id="CHEBI:18420"/>
    </ligand>
</feature>
<name>A0A4Z1BDT5_9GAMM</name>
<keyword evidence="7 11" id="KW-0692">RNA repair</keyword>
<gene>
    <name evidence="11" type="primary">cca</name>
    <name evidence="14" type="ORF">E5Q11_09410</name>
</gene>
<dbReference type="GO" id="GO:0001680">
    <property type="term" value="P:tRNA 3'-terminal CCA addition"/>
    <property type="evidence" value="ECO:0007669"/>
    <property type="project" value="UniProtKB-UniRule"/>
</dbReference>
<dbReference type="InterPro" id="IPR050124">
    <property type="entry name" value="tRNA_CCA-adding_enzyme"/>
</dbReference>
<protein>
    <recommendedName>
        <fullName evidence="11">CCA-adding enzyme</fullName>
        <ecNumber evidence="11">2.7.7.72</ecNumber>
    </recommendedName>
    <alternativeName>
        <fullName evidence="11">CCA tRNA nucleotidyltransferase</fullName>
    </alternativeName>
    <alternativeName>
        <fullName evidence="11">tRNA CCA-pyrophosphorylase</fullName>
    </alternativeName>
    <alternativeName>
        <fullName evidence="11">tRNA adenylyl-/cytidylyl- transferase</fullName>
    </alternativeName>
    <alternativeName>
        <fullName evidence="11">tRNA nucleotidyltransferase</fullName>
    </alternativeName>
    <alternativeName>
        <fullName evidence="11">tRNA-NT</fullName>
    </alternativeName>
</protein>
<feature type="binding site" evidence="11">
    <location>
        <position position="11"/>
    </location>
    <ligand>
        <name>CTP</name>
        <dbReference type="ChEBI" id="CHEBI:37563"/>
    </ligand>
</feature>
<feature type="domain" description="tRNA nucleotidyltransferase/poly(A) polymerase RNA and SrmB- binding" evidence="13">
    <location>
        <begin position="149"/>
        <end position="212"/>
    </location>
</feature>
<dbReference type="GO" id="GO:0005524">
    <property type="term" value="F:ATP binding"/>
    <property type="evidence" value="ECO:0007669"/>
    <property type="project" value="UniProtKB-UniRule"/>
</dbReference>
<feature type="binding site" evidence="11">
    <location>
        <position position="8"/>
    </location>
    <ligand>
        <name>ATP</name>
        <dbReference type="ChEBI" id="CHEBI:30616"/>
    </ligand>
</feature>
<evidence type="ECO:0000256" key="3">
    <source>
        <dbReference type="ARBA" id="ARBA00022694"/>
    </source>
</evidence>
<dbReference type="SUPFAM" id="SSF81891">
    <property type="entry name" value="Poly A polymerase C-terminal region-like"/>
    <property type="match status" value="1"/>
</dbReference>
<comment type="miscellaneous">
    <text evidence="11">A single active site specifically recognizes both ATP and CTP and is responsible for their addition.</text>
</comment>
<dbReference type="CDD" id="cd05398">
    <property type="entry name" value="NT_ClassII-CCAase"/>
    <property type="match status" value="1"/>
</dbReference>
<sequence length="373" mass="41068">MEIYLVGGAVRDELLELPVKDRDWVVTGATPDEMLKQGYKQVGADFPVFLHPTTHEEYALARTERKNGQGYHGFTVYSAPDVTLEDDLKRRDLTINAMARATDGTLVDPFHGREDLESRQLRHVSDAFNEDPLRILRTARFAARLEPMGFRVCDQTMALMIAMAEAGEVDHLVPERVWQEVQRALHEKEPGIFFTVLRDCGALESLIPELASDQAMLDRAVAALRCAHQQGLGTEARFAALLSPLAVMKSGSAEKRAKRLKAPNDCSAMARLVAIATPVLESSTPLTAENILDLLDKADAWRRPERFANLLDTLGCVLSSGNTGKAEQLRSALEAANSVSAQSLMAEGFTGKALGEAIHNERLRRIQNSVHSA</sequence>
<dbReference type="EC" id="2.7.7.72" evidence="11"/>
<comment type="similarity">
    <text evidence="11">Belongs to the tRNA nucleotidyltransferase/poly(A) polymerase family. Bacterial CCA-adding enzyme type 2 subfamily.</text>
</comment>
<comment type="function">
    <text evidence="11">Catalyzes the addition and repair of the essential 3'-terminal CCA sequence in tRNAs without using a nucleic acid template. Adds these three nucleotides in the order of C, C, and A to the tRNA nucleotide-73, using CTP and ATP as substrates and producing inorganic pyrophosphate. tRNA 3'-terminal CCA addition is required both for tRNA processing and repair. Also involved in tRNA surveillance by mediating tandem CCA addition to generate a CCACCA at the 3' terminus of unstable tRNAs. While stable tRNAs receive only 3'-terminal CCA, unstable tRNAs are marked with CCACCA and rapidly degraded.</text>
</comment>
<evidence type="ECO:0000256" key="8">
    <source>
        <dbReference type="ARBA" id="ARBA00022840"/>
    </source>
</evidence>
<dbReference type="PANTHER" id="PTHR47545:SF1">
    <property type="entry name" value="MULTIFUNCTIONAL CCA PROTEIN"/>
    <property type="match status" value="1"/>
</dbReference>
<dbReference type="Gene3D" id="1.10.3090.10">
    <property type="entry name" value="cca-adding enzyme, domain 2"/>
    <property type="match status" value="1"/>
</dbReference>
<evidence type="ECO:0000256" key="5">
    <source>
        <dbReference type="ARBA" id="ARBA00022723"/>
    </source>
</evidence>
<evidence type="ECO:0000256" key="7">
    <source>
        <dbReference type="ARBA" id="ARBA00022800"/>
    </source>
</evidence>
<dbReference type="GO" id="GO:0000049">
    <property type="term" value="F:tRNA binding"/>
    <property type="evidence" value="ECO:0007669"/>
    <property type="project" value="UniProtKB-UniRule"/>
</dbReference>
<dbReference type="GO" id="GO:0042245">
    <property type="term" value="P:RNA repair"/>
    <property type="evidence" value="ECO:0007669"/>
    <property type="project" value="UniProtKB-KW"/>
</dbReference>
<feature type="binding site" evidence="11">
    <location>
        <position position="91"/>
    </location>
    <ligand>
        <name>ATP</name>
        <dbReference type="ChEBI" id="CHEBI:30616"/>
    </ligand>
</feature>
<feature type="binding site" evidence="11">
    <location>
        <position position="137"/>
    </location>
    <ligand>
        <name>ATP</name>
        <dbReference type="ChEBI" id="CHEBI:30616"/>
    </ligand>
</feature>
<evidence type="ECO:0000313" key="15">
    <source>
        <dbReference type="Proteomes" id="UP000298325"/>
    </source>
</evidence>
<accession>A0A4Z1BDT5</accession>
<reference evidence="14 15" key="1">
    <citation type="submission" date="2019-04" db="EMBL/GenBank/DDBJ databases">
        <authorList>
            <person name="Park S."/>
            <person name="Yoon J.-H."/>
        </authorList>
    </citation>
    <scope>NUCLEOTIDE SEQUENCE [LARGE SCALE GENOMIC DNA]</scope>
    <source>
        <strain evidence="14 15">HJM-18</strain>
    </source>
</reference>
<dbReference type="GO" id="GO:0160016">
    <property type="term" value="F:CCACCA tRNA nucleotidyltransferase activity"/>
    <property type="evidence" value="ECO:0007669"/>
    <property type="project" value="RHEA"/>
</dbReference>
<evidence type="ECO:0000256" key="2">
    <source>
        <dbReference type="ARBA" id="ARBA00022679"/>
    </source>
</evidence>
<comment type="catalytic activity">
    <reaction evidence="11">
        <text>a tRNA with a 3' CCA end + 2 CTP + ATP = a tRNA with a 3' CCACCA end + 3 diphosphate</text>
        <dbReference type="Rhea" id="RHEA:76235"/>
        <dbReference type="Rhea" id="RHEA-COMP:10468"/>
        <dbReference type="Rhea" id="RHEA-COMP:18655"/>
        <dbReference type="ChEBI" id="CHEBI:30616"/>
        <dbReference type="ChEBI" id="CHEBI:33019"/>
        <dbReference type="ChEBI" id="CHEBI:37563"/>
        <dbReference type="ChEBI" id="CHEBI:83071"/>
        <dbReference type="ChEBI" id="CHEBI:195187"/>
    </reaction>
</comment>
<feature type="binding site" evidence="11">
    <location>
        <position position="140"/>
    </location>
    <ligand>
        <name>CTP</name>
        <dbReference type="ChEBI" id="CHEBI:37563"/>
    </ligand>
</feature>
<comment type="catalytic activity">
    <reaction evidence="11">
        <text>a tRNA precursor + 2 CTP + ATP = a tRNA with a 3' CCA end + 3 diphosphate</text>
        <dbReference type="Rhea" id="RHEA:14433"/>
        <dbReference type="Rhea" id="RHEA-COMP:10465"/>
        <dbReference type="Rhea" id="RHEA-COMP:10468"/>
        <dbReference type="ChEBI" id="CHEBI:30616"/>
        <dbReference type="ChEBI" id="CHEBI:33019"/>
        <dbReference type="ChEBI" id="CHEBI:37563"/>
        <dbReference type="ChEBI" id="CHEBI:74896"/>
        <dbReference type="ChEBI" id="CHEBI:83071"/>
        <dbReference type="EC" id="2.7.7.72"/>
    </reaction>
</comment>
<evidence type="ECO:0000256" key="10">
    <source>
        <dbReference type="ARBA" id="ARBA00022884"/>
    </source>
</evidence>